<protein>
    <submittedName>
        <fullName evidence="3">Omega-amidase</fullName>
        <ecNumber evidence="3">3.5.1.3</ecNumber>
    </submittedName>
</protein>
<dbReference type="AlphaFoldDB" id="A0AAF0JB52"/>
<dbReference type="GO" id="GO:0005739">
    <property type="term" value="C:mitochondrion"/>
    <property type="evidence" value="ECO:0007669"/>
    <property type="project" value="TreeGrafter"/>
</dbReference>
<evidence type="ECO:0000256" key="1">
    <source>
        <dbReference type="ARBA" id="ARBA00022801"/>
    </source>
</evidence>
<sequence length="321" mass="34835">MPSQPPPLSLNPFRVALVQLGSITGDKKHNLEHASDLVRRAVRESTDRVGMVVLPECFNSPYGVGYFREYAESFSGLYEKVKRGGARWPIDNEDQKAPVALSDDALAKSPSIATLSGLAKELGVVLVGGSVPESGDDGKIYNTSIVFDKEGRAVSIHRKLHLFDIDIPGKMTFQESETLTGGDAVTIFDCEYGRFGLGICYDIRFPEAAQIAARRGAGVMIYPGAFNTTTGPLAWELLLRARAVDNQVYAIGCSPARPPDGYPAWGHSTVVDPLARVIATSDEQETVVYADISPDAVREIRGNVPISTQRRFDVYADVSQA</sequence>
<gene>
    <name evidence="3" type="primary">NIT3</name>
    <name evidence="3" type="ORF">MCUN1_001812</name>
</gene>
<dbReference type="Gene3D" id="3.60.110.10">
    <property type="entry name" value="Carbon-nitrogen hydrolase"/>
    <property type="match status" value="1"/>
</dbReference>
<proteinExistence type="predicted"/>
<dbReference type="InterPro" id="IPR003010">
    <property type="entry name" value="C-N_Hydrolase"/>
</dbReference>
<dbReference type="Pfam" id="PF00795">
    <property type="entry name" value="CN_hydrolase"/>
    <property type="match status" value="1"/>
</dbReference>
<evidence type="ECO:0000259" key="2">
    <source>
        <dbReference type="PROSITE" id="PS50263"/>
    </source>
</evidence>
<dbReference type="GO" id="GO:0050152">
    <property type="term" value="F:omega-amidase activity"/>
    <property type="evidence" value="ECO:0007669"/>
    <property type="project" value="UniProtKB-EC"/>
</dbReference>
<dbReference type="InterPro" id="IPR045254">
    <property type="entry name" value="Nit1/2_C-N_Hydrolase"/>
</dbReference>
<organism evidence="3 4">
    <name type="scientific">Malassezia cuniculi</name>
    <dbReference type="NCBI Taxonomy" id="948313"/>
    <lineage>
        <taxon>Eukaryota</taxon>
        <taxon>Fungi</taxon>
        <taxon>Dikarya</taxon>
        <taxon>Basidiomycota</taxon>
        <taxon>Ustilaginomycotina</taxon>
        <taxon>Malasseziomycetes</taxon>
        <taxon>Malasseziales</taxon>
        <taxon>Malasseziaceae</taxon>
        <taxon>Malassezia</taxon>
    </lineage>
</organism>
<dbReference type="GO" id="GO:0006528">
    <property type="term" value="P:asparagine metabolic process"/>
    <property type="evidence" value="ECO:0007669"/>
    <property type="project" value="TreeGrafter"/>
</dbReference>
<dbReference type="EC" id="3.5.1.3" evidence="3"/>
<keyword evidence="4" id="KW-1185">Reference proteome</keyword>
<dbReference type="InterPro" id="IPR036526">
    <property type="entry name" value="C-N_Hydrolase_sf"/>
</dbReference>
<evidence type="ECO:0000313" key="3">
    <source>
        <dbReference type="EMBL" id="WFD34966.1"/>
    </source>
</evidence>
<dbReference type="PANTHER" id="PTHR23088">
    <property type="entry name" value="NITRILASE-RELATED"/>
    <property type="match status" value="1"/>
</dbReference>
<dbReference type="FunFam" id="3.60.110.10:FF:000023">
    <property type="entry name" value="Related to NIT3-nitrilase"/>
    <property type="match status" value="1"/>
</dbReference>
<keyword evidence="1 3" id="KW-0378">Hydrolase</keyword>
<dbReference type="GO" id="GO:0006541">
    <property type="term" value="P:glutamine metabolic process"/>
    <property type="evidence" value="ECO:0007669"/>
    <property type="project" value="TreeGrafter"/>
</dbReference>
<dbReference type="PROSITE" id="PS50263">
    <property type="entry name" value="CN_HYDROLASE"/>
    <property type="match status" value="1"/>
</dbReference>
<feature type="domain" description="CN hydrolase" evidence="2">
    <location>
        <begin position="13"/>
        <end position="294"/>
    </location>
</feature>
<evidence type="ECO:0000313" key="4">
    <source>
        <dbReference type="Proteomes" id="UP001219933"/>
    </source>
</evidence>
<reference evidence="3" key="1">
    <citation type="submission" date="2023-03" db="EMBL/GenBank/DDBJ databases">
        <title>Mating type loci evolution in Malassezia.</title>
        <authorList>
            <person name="Coelho M.A."/>
        </authorList>
    </citation>
    <scope>NUCLEOTIDE SEQUENCE</scope>
    <source>
        <strain evidence="3">CBS 11721</strain>
    </source>
</reference>
<accession>A0AAF0JB52</accession>
<dbReference type="SUPFAM" id="SSF56317">
    <property type="entry name" value="Carbon-nitrogen hydrolase"/>
    <property type="match status" value="1"/>
</dbReference>
<name>A0AAF0JB52_9BASI</name>
<dbReference type="PANTHER" id="PTHR23088:SF30">
    <property type="entry name" value="OMEGA-AMIDASE NIT2"/>
    <property type="match status" value="1"/>
</dbReference>
<dbReference type="InterPro" id="IPR001110">
    <property type="entry name" value="UPF0012_CS"/>
</dbReference>
<dbReference type="GO" id="GO:0006107">
    <property type="term" value="P:oxaloacetate metabolic process"/>
    <property type="evidence" value="ECO:0007669"/>
    <property type="project" value="TreeGrafter"/>
</dbReference>
<dbReference type="CDD" id="cd07572">
    <property type="entry name" value="nit"/>
    <property type="match status" value="1"/>
</dbReference>
<dbReference type="EMBL" id="CP119878">
    <property type="protein sequence ID" value="WFD34966.1"/>
    <property type="molecule type" value="Genomic_DNA"/>
</dbReference>
<dbReference type="PROSITE" id="PS01227">
    <property type="entry name" value="UPF0012"/>
    <property type="match status" value="1"/>
</dbReference>
<dbReference type="Proteomes" id="UP001219933">
    <property type="component" value="Chromosome 2"/>
</dbReference>